<dbReference type="eggNOG" id="COG2808">
    <property type="taxonomic scope" value="Bacteria"/>
</dbReference>
<dbReference type="PIRSF" id="PIRSF010372">
    <property type="entry name" value="PaiB"/>
    <property type="match status" value="1"/>
</dbReference>
<name>D2UE62_XANAP</name>
<proteinExistence type="predicted"/>
<dbReference type="Proteomes" id="UP000001890">
    <property type="component" value="Chromosome"/>
</dbReference>
<sequence>MHIPPAFAETDLRALDQLIARAPFITLVTIADGLHCATPLPALYRRDGARIVIEGHWASVNPQAWHRGPALLIVHGPHAYVSPGWYPDKETMKRVTTWNYATAHLHGHLQSSDDEALLADVVARLSERQSHALGSDWRYEPHNEAHRRMLRSIVGFRFEVERVELKLKLSQNHAIANQQAVHDALQAQADPSAQAVVALMRQRLPPD</sequence>
<dbReference type="PATRIC" id="fig|29447.3.peg.1702"/>
<dbReference type="InterPro" id="IPR012349">
    <property type="entry name" value="Split_barrel_FMN-bd"/>
</dbReference>
<dbReference type="KEGG" id="xal:XALC_1741"/>
<dbReference type="Pfam" id="PF04299">
    <property type="entry name" value="FMN_bind_2"/>
    <property type="match status" value="1"/>
</dbReference>
<dbReference type="SUPFAM" id="SSF50475">
    <property type="entry name" value="FMN-binding split barrel"/>
    <property type="match status" value="1"/>
</dbReference>
<reference evidence="1 2" key="1">
    <citation type="journal article" date="2009" name="BMC Genomics">
        <title>The complete genome sequence of Xanthomonas albilineans provides new insights into the reductive genome evolution of the xylem-limited Xanthomonadaceae.</title>
        <authorList>
            <person name="Pieretti I."/>
            <person name="Royer M."/>
            <person name="Barbe V."/>
            <person name="Carrere S."/>
            <person name="Koebnik R."/>
            <person name="Cociancich S."/>
            <person name="Couloux A."/>
            <person name="Darrasse A."/>
            <person name="Gouzy J."/>
            <person name="Jacques M.A."/>
            <person name="Lauber E."/>
            <person name="Manceau C."/>
            <person name="Mangenot S."/>
            <person name="Poussier S."/>
            <person name="Segurens B."/>
            <person name="Szurek B."/>
            <person name="Verdier V."/>
            <person name="Arlat M."/>
            <person name="Rott P."/>
        </authorList>
    </citation>
    <scope>NUCLEOTIDE SEQUENCE [LARGE SCALE GENOMIC DNA]</scope>
    <source>
        <strain evidence="2">GPE PC73 / CFBP 7063</strain>
    </source>
</reference>
<dbReference type="PANTHER" id="PTHR35802:SF1">
    <property type="entry name" value="PROTEASE SYNTHASE AND SPORULATION PROTEIN PAI 2"/>
    <property type="match status" value="1"/>
</dbReference>
<organism evidence="1 2">
    <name type="scientific">Xanthomonas albilineans (strain GPE PC73 / CFBP 7063)</name>
    <dbReference type="NCBI Taxonomy" id="380358"/>
    <lineage>
        <taxon>Bacteria</taxon>
        <taxon>Pseudomonadati</taxon>
        <taxon>Pseudomonadota</taxon>
        <taxon>Gammaproteobacteria</taxon>
        <taxon>Lysobacterales</taxon>
        <taxon>Lysobacteraceae</taxon>
        <taxon>Xanthomonas</taxon>
    </lineage>
</organism>
<dbReference type="GeneID" id="57877052"/>
<dbReference type="PANTHER" id="PTHR35802">
    <property type="entry name" value="PROTEASE SYNTHASE AND SPORULATION PROTEIN PAI 2"/>
    <property type="match status" value="1"/>
</dbReference>
<keyword evidence="2" id="KW-1185">Reference proteome</keyword>
<gene>
    <name evidence="1" type="ordered locus">XALc_1741</name>
</gene>
<dbReference type="STRING" id="380358.XALC_1741"/>
<dbReference type="OrthoDB" id="9794948at2"/>
<accession>D2UE62</accession>
<evidence type="ECO:0000313" key="1">
    <source>
        <dbReference type="EMBL" id="CBA16237.1"/>
    </source>
</evidence>
<dbReference type="Gene3D" id="2.30.110.10">
    <property type="entry name" value="Electron Transport, Fmn-binding Protein, Chain A"/>
    <property type="match status" value="1"/>
</dbReference>
<dbReference type="RefSeq" id="WP_012916237.1">
    <property type="nucleotide sequence ID" value="NC_013722.1"/>
</dbReference>
<dbReference type="AlphaFoldDB" id="D2UE62"/>
<dbReference type="InterPro" id="IPR007396">
    <property type="entry name" value="TR_PAI2-type"/>
</dbReference>
<protein>
    <submittedName>
        <fullName evidence="1">Putative transcriptional regulator transcription regulator protein</fullName>
    </submittedName>
</protein>
<evidence type="ECO:0000313" key="2">
    <source>
        <dbReference type="Proteomes" id="UP000001890"/>
    </source>
</evidence>
<dbReference type="EMBL" id="FP565176">
    <property type="protein sequence ID" value="CBA16237.1"/>
    <property type="molecule type" value="Genomic_DNA"/>
</dbReference>